<evidence type="ECO:0008006" key="4">
    <source>
        <dbReference type="Google" id="ProtNLM"/>
    </source>
</evidence>
<accession>A0A1J4Q065</accession>
<proteinExistence type="predicted"/>
<name>A0A1J4Q065_9ACTN</name>
<comment type="caution">
    <text evidence="2">The sequence shown here is derived from an EMBL/GenBank/DDBJ whole genome shotgun (WGS) entry which is preliminary data.</text>
</comment>
<keyword evidence="3" id="KW-1185">Reference proteome</keyword>
<evidence type="ECO:0000256" key="1">
    <source>
        <dbReference type="SAM" id="MobiDB-lite"/>
    </source>
</evidence>
<dbReference type="RefSeq" id="WP_046425924.1">
    <property type="nucleotide sequence ID" value="NZ_LBDA02000036.1"/>
</dbReference>
<organism evidence="2 3">
    <name type="scientific">Streptomyces malaysiense</name>
    <dbReference type="NCBI Taxonomy" id="1428626"/>
    <lineage>
        <taxon>Bacteria</taxon>
        <taxon>Bacillati</taxon>
        <taxon>Actinomycetota</taxon>
        <taxon>Actinomycetes</taxon>
        <taxon>Kitasatosporales</taxon>
        <taxon>Streptomycetaceae</taxon>
        <taxon>Streptomyces</taxon>
    </lineage>
</organism>
<dbReference type="AlphaFoldDB" id="A0A1J4Q065"/>
<dbReference type="Proteomes" id="UP000034838">
    <property type="component" value="Unassembled WGS sequence"/>
</dbReference>
<reference evidence="2" key="1">
    <citation type="submission" date="2016-10" db="EMBL/GenBank/DDBJ databases">
        <title>Genome sequence of Streptomyces malaysiense MUSC 136.</title>
        <authorList>
            <person name="Lee L.-H."/>
            <person name="Ser H.-L."/>
        </authorList>
    </citation>
    <scope>NUCLEOTIDE SEQUENCE [LARGE SCALE GENOMIC DNA]</scope>
    <source>
        <strain evidence="2">MUSC 136</strain>
    </source>
</reference>
<evidence type="ECO:0000313" key="3">
    <source>
        <dbReference type="Proteomes" id="UP000034838"/>
    </source>
</evidence>
<dbReference type="EMBL" id="LBDA02000036">
    <property type="protein sequence ID" value="OIK26409.1"/>
    <property type="molecule type" value="Genomic_DNA"/>
</dbReference>
<protein>
    <recommendedName>
        <fullName evidence="4">Asp23/Gls24 family envelope stress response protein</fullName>
    </recommendedName>
</protein>
<feature type="region of interest" description="Disordered" evidence="1">
    <location>
        <begin position="45"/>
        <end position="65"/>
    </location>
</feature>
<evidence type="ECO:0000313" key="2">
    <source>
        <dbReference type="EMBL" id="OIK26409.1"/>
    </source>
</evidence>
<dbReference type="OrthoDB" id="4328424at2"/>
<gene>
    <name evidence="2" type="ORF">VT52_016510</name>
</gene>
<sequence>MTAHTPSAAQAGLVEDVARVVEGVPGVAFLKPGLAARLRSALSRPDAGTGRASIAGVRLTPGPDGTAGRHVDVQVVVVRGVRAVDVARAVRSAVEEHLAVRFPGGPGCRVTVTISGRV</sequence>